<evidence type="ECO:0000256" key="6">
    <source>
        <dbReference type="ARBA" id="ARBA00022519"/>
    </source>
</evidence>
<feature type="transmembrane region" description="Helical" evidence="10">
    <location>
        <begin position="12"/>
        <end position="30"/>
    </location>
</feature>
<dbReference type="Gene3D" id="3.10.610.10">
    <property type="entry name" value="GSPII I/J protein-like"/>
    <property type="match status" value="1"/>
</dbReference>
<dbReference type="GO" id="GO:0015627">
    <property type="term" value="C:type II protein secretion system complex"/>
    <property type="evidence" value="ECO:0007669"/>
    <property type="project" value="InterPro"/>
</dbReference>
<evidence type="ECO:0000256" key="9">
    <source>
        <dbReference type="ARBA" id="ARBA00023136"/>
    </source>
</evidence>
<comment type="subcellular location">
    <subcellularLocation>
        <location evidence="1">Cell inner membrane</location>
        <topology evidence="1">Single-pass membrane protein</topology>
    </subcellularLocation>
</comment>
<reference evidence="11 12" key="1">
    <citation type="submission" date="2018-04" db="EMBL/GenBank/DDBJ databases">
        <title>Genomic Encyclopedia of Archaeal and Bacterial Type Strains, Phase II (KMG-II): from individual species to whole genera.</title>
        <authorList>
            <person name="Goeker M."/>
        </authorList>
    </citation>
    <scope>NUCLEOTIDE SEQUENCE [LARGE SCALE GENOMIC DNA]</scope>
    <source>
        <strain evidence="11 12">DSM 5822</strain>
    </source>
</reference>
<comment type="similarity">
    <text evidence="2">Belongs to the GSP J family.</text>
</comment>
<evidence type="ECO:0000256" key="8">
    <source>
        <dbReference type="ARBA" id="ARBA00022989"/>
    </source>
</evidence>
<evidence type="ECO:0000313" key="12">
    <source>
        <dbReference type="Proteomes" id="UP000244223"/>
    </source>
</evidence>
<dbReference type="Pfam" id="PF11612">
    <property type="entry name" value="T2SSJ"/>
    <property type="match status" value="1"/>
</dbReference>
<dbReference type="SUPFAM" id="SSF54523">
    <property type="entry name" value="Pili subunits"/>
    <property type="match status" value="1"/>
</dbReference>
<evidence type="ECO:0000256" key="7">
    <source>
        <dbReference type="ARBA" id="ARBA00022692"/>
    </source>
</evidence>
<keyword evidence="5" id="KW-0488">Methylation</keyword>
<dbReference type="InterPro" id="IPR010055">
    <property type="entry name" value="T2SS_protein-GspJ"/>
</dbReference>
<proteinExistence type="inferred from homology"/>
<evidence type="ECO:0000256" key="5">
    <source>
        <dbReference type="ARBA" id="ARBA00022481"/>
    </source>
</evidence>
<dbReference type="GO" id="GO:0005886">
    <property type="term" value="C:plasma membrane"/>
    <property type="evidence" value="ECO:0007669"/>
    <property type="project" value="UniProtKB-SubCell"/>
</dbReference>
<dbReference type="InterPro" id="IPR012902">
    <property type="entry name" value="N_methyl_site"/>
</dbReference>
<evidence type="ECO:0000256" key="1">
    <source>
        <dbReference type="ARBA" id="ARBA00004377"/>
    </source>
</evidence>
<gene>
    <name evidence="11" type="ORF">C8N29_11350</name>
</gene>
<evidence type="ECO:0000256" key="4">
    <source>
        <dbReference type="ARBA" id="ARBA00022475"/>
    </source>
</evidence>
<keyword evidence="6" id="KW-0997">Cell inner membrane</keyword>
<keyword evidence="8 10" id="KW-1133">Transmembrane helix</keyword>
<sequence>MKPHRGFTLLELLVAIAIFAILGIGSYRLLASTIQTRDVAKVHDTALQDLQRAMTVLNRDISQAVARPVRNEFGDNVAALVLQNNSLELTRMGYPNPLEQTRSELQRVQYGLNAKGELMRATWRHIDRDRSEKPVPIVILKNVESIQFRAYAATGGLGAEWPPLSQTNSQDNLTVMPRGVELVLKVKPWGEIRRFFRVPLAIEEKNANPS</sequence>
<dbReference type="PANTHER" id="PTHR39583">
    <property type="entry name" value="TYPE II SECRETION SYSTEM PROTEIN J-RELATED"/>
    <property type="match status" value="1"/>
</dbReference>
<dbReference type="Gene3D" id="2.10.70.20">
    <property type="entry name" value="gspk-gspi-gspj complex like domains"/>
    <property type="match status" value="1"/>
</dbReference>
<dbReference type="Proteomes" id="UP000244223">
    <property type="component" value="Unassembled WGS sequence"/>
</dbReference>
<comment type="caution">
    <text evidence="11">The sequence shown here is derived from an EMBL/GenBank/DDBJ whole genome shotgun (WGS) entry which is preliminary data.</text>
</comment>
<keyword evidence="9 10" id="KW-0472">Membrane</keyword>
<organism evidence="11 12">
    <name type="scientific">Agitococcus lubricus</name>
    <dbReference type="NCBI Taxonomy" id="1077255"/>
    <lineage>
        <taxon>Bacteria</taxon>
        <taxon>Pseudomonadati</taxon>
        <taxon>Pseudomonadota</taxon>
        <taxon>Gammaproteobacteria</taxon>
        <taxon>Moraxellales</taxon>
        <taxon>Moraxellaceae</taxon>
        <taxon>Agitococcus</taxon>
    </lineage>
</organism>
<dbReference type="InterPro" id="IPR051621">
    <property type="entry name" value="T2SS_protein_J"/>
</dbReference>
<dbReference type="NCBIfam" id="TIGR02532">
    <property type="entry name" value="IV_pilin_GFxxxE"/>
    <property type="match status" value="1"/>
</dbReference>
<keyword evidence="4" id="KW-1003">Cell membrane</keyword>
<evidence type="ECO:0000313" key="11">
    <source>
        <dbReference type="EMBL" id="PTQ88283.1"/>
    </source>
</evidence>
<dbReference type="PANTHER" id="PTHR39583:SF2">
    <property type="entry name" value="TYPE II SECRETION SYSTEM PROTEIN J"/>
    <property type="match status" value="1"/>
</dbReference>
<protein>
    <recommendedName>
        <fullName evidence="3">Type II secretion system protein J</fullName>
    </recommendedName>
</protein>
<dbReference type="OrthoDB" id="9794345at2"/>
<evidence type="ECO:0000256" key="3">
    <source>
        <dbReference type="ARBA" id="ARBA00021539"/>
    </source>
</evidence>
<dbReference type="Pfam" id="PF07963">
    <property type="entry name" value="N_methyl"/>
    <property type="match status" value="1"/>
</dbReference>
<dbReference type="GO" id="GO:0015628">
    <property type="term" value="P:protein secretion by the type II secretion system"/>
    <property type="evidence" value="ECO:0007669"/>
    <property type="project" value="InterPro"/>
</dbReference>
<accession>A0A2T5IWJ5</accession>
<dbReference type="AlphaFoldDB" id="A0A2T5IWJ5"/>
<name>A0A2T5IWJ5_9GAMM</name>
<keyword evidence="12" id="KW-1185">Reference proteome</keyword>
<evidence type="ECO:0000256" key="2">
    <source>
        <dbReference type="ARBA" id="ARBA00011084"/>
    </source>
</evidence>
<evidence type="ECO:0000256" key="10">
    <source>
        <dbReference type="SAM" id="Phobius"/>
    </source>
</evidence>
<dbReference type="RefSeq" id="WP_107866392.1">
    <property type="nucleotide sequence ID" value="NZ_QAON01000013.1"/>
</dbReference>
<dbReference type="InterPro" id="IPR045584">
    <property type="entry name" value="Pilin-like"/>
</dbReference>
<dbReference type="NCBIfam" id="TIGR01711">
    <property type="entry name" value="gspJ"/>
    <property type="match status" value="1"/>
</dbReference>
<dbReference type="EMBL" id="QAON01000013">
    <property type="protein sequence ID" value="PTQ88283.1"/>
    <property type="molecule type" value="Genomic_DNA"/>
</dbReference>
<keyword evidence="7 10" id="KW-0812">Transmembrane</keyword>